<dbReference type="PANTHER" id="PTHR22684:SF0">
    <property type="entry name" value="RIBOSOME QUALITY CONTROL COMPLEX SUBUNIT TCF25"/>
    <property type="match status" value="1"/>
</dbReference>
<feature type="compositionally biased region" description="Basic residues" evidence="1">
    <location>
        <begin position="1"/>
        <end position="20"/>
    </location>
</feature>
<reference evidence="2 3" key="1">
    <citation type="journal article" date="2016" name="Mol. Biol. Evol.">
        <title>Comparative Genomics of Early-Diverging Mushroom-Forming Fungi Provides Insights into the Origins of Lignocellulose Decay Capabilities.</title>
        <authorList>
            <person name="Nagy L.G."/>
            <person name="Riley R."/>
            <person name="Tritt A."/>
            <person name="Adam C."/>
            <person name="Daum C."/>
            <person name="Floudas D."/>
            <person name="Sun H."/>
            <person name="Yadav J.S."/>
            <person name="Pangilinan J."/>
            <person name="Larsson K.H."/>
            <person name="Matsuura K."/>
            <person name="Barry K."/>
            <person name="Labutti K."/>
            <person name="Kuo R."/>
            <person name="Ohm R.A."/>
            <person name="Bhattacharya S.S."/>
            <person name="Shirouzu T."/>
            <person name="Yoshinaga Y."/>
            <person name="Martin F.M."/>
            <person name="Grigoriev I.V."/>
            <person name="Hibbett D.S."/>
        </authorList>
    </citation>
    <scope>NUCLEOTIDE SEQUENCE [LARGE SCALE GENOMIC DNA]</scope>
    <source>
        <strain evidence="2 3">93-53</strain>
    </source>
</reference>
<accession>A0A165IL01</accession>
<keyword evidence="3" id="KW-1185">Reference proteome</keyword>
<evidence type="ECO:0000313" key="3">
    <source>
        <dbReference type="Proteomes" id="UP000076871"/>
    </source>
</evidence>
<dbReference type="PANTHER" id="PTHR22684">
    <property type="entry name" value="NULP1-RELATED"/>
    <property type="match status" value="1"/>
</dbReference>
<dbReference type="GeneID" id="63824687"/>
<dbReference type="GO" id="GO:1990116">
    <property type="term" value="P:ribosome-associated ubiquitin-dependent protein catabolic process"/>
    <property type="evidence" value="ECO:0007669"/>
    <property type="project" value="TreeGrafter"/>
</dbReference>
<protein>
    <submittedName>
        <fullName evidence="2">DUF654-domain-containing protein</fullName>
    </submittedName>
</protein>
<dbReference type="InParanoid" id="A0A165IL01"/>
<gene>
    <name evidence="2" type="ORF">LAESUDRAFT_719564</name>
</gene>
<dbReference type="Proteomes" id="UP000076871">
    <property type="component" value="Unassembled WGS sequence"/>
</dbReference>
<feature type="compositionally biased region" description="Low complexity" evidence="1">
    <location>
        <begin position="22"/>
        <end position="33"/>
    </location>
</feature>
<dbReference type="GO" id="GO:1990112">
    <property type="term" value="C:RQC complex"/>
    <property type="evidence" value="ECO:0007669"/>
    <property type="project" value="TreeGrafter"/>
</dbReference>
<feature type="region of interest" description="Disordered" evidence="1">
    <location>
        <begin position="672"/>
        <end position="692"/>
    </location>
</feature>
<sequence length="727" mass="81561">MFRYAHRNPTRLKKKKKKRLISATPAESTPSAAVILPVAPASPAPQTPRGHQQPTPAPSSSKEKKALKKRKGKEKKDDRDEVDKALEELSLKYPDLQQVVAFNGTTSATRDATSTLALLLSVSLQHLDSEAEMRKFFGAKVISAAKSSNRVPSTSNRTPAIKSNLTRPQPTWWPARFREGLSSRLLTEEENAAMLARHHWKELPGERFWTVEYSKKYRGFTWRFMQTVMSGDPNGFNAVLREFPYHADTLLQMSEVLYHREEYSEAADLIDRALFTYERAFIGSFSFTTGMNRLDFDRVENRPFFLAIHRQINDLQRRGCVRTAFEFARLLYSLDPWTDPHGAVLYLDYLAMKAGMGQWLLDLWEFFTSQAGAGILQNRLQATAVPGWSYARALALWMRENDKGEGHEPSTQALQDAILAFPSVVPLLADKADIFISADARQRPAFRIHADASHLNATGAIVHLLSHLYAQRSASLWKAVPIASWFAATVSSTLSSLPASHDNTTALYRAFAALAAQPAIVHSIYRHVIVLEASFRGLFSFVPREVLQARSVACDPLPPPTSVSAYDTEYFKGAADALRPSRRQEERALERLVPDALIRGQLLDFFRERPGIAAQFPGGILQFLQEVAQNPNIMEELVLDEIHQDMRDAGAMPGMFFEEADDEPDLAIHAEEQQQAEDREEEEEDDEDEEPAAVSCVHACCIHFAHDSTNGTGLTCAHAAELREQDQ</sequence>
<proteinExistence type="predicted"/>
<feature type="compositionally biased region" description="Acidic residues" evidence="1">
    <location>
        <begin position="674"/>
        <end position="691"/>
    </location>
</feature>
<dbReference type="FunCoup" id="A0A165IL01">
    <property type="interactions" value="477"/>
</dbReference>
<dbReference type="Pfam" id="PF04910">
    <property type="entry name" value="Tcf25"/>
    <property type="match status" value="1"/>
</dbReference>
<name>A0A165IL01_9APHY</name>
<dbReference type="GO" id="GO:0072344">
    <property type="term" value="P:rescue of stalled ribosome"/>
    <property type="evidence" value="ECO:0007669"/>
    <property type="project" value="TreeGrafter"/>
</dbReference>
<dbReference type="InterPro" id="IPR006994">
    <property type="entry name" value="TCF25/Rqc1"/>
</dbReference>
<dbReference type="RefSeq" id="XP_040770737.1">
    <property type="nucleotide sequence ID" value="XM_040907658.1"/>
</dbReference>
<feature type="compositionally biased region" description="Polar residues" evidence="1">
    <location>
        <begin position="49"/>
        <end position="60"/>
    </location>
</feature>
<dbReference type="AlphaFoldDB" id="A0A165IL01"/>
<dbReference type="STRING" id="1314785.A0A165IL01"/>
<evidence type="ECO:0000313" key="2">
    <source>
        <dbReference type="EMBL" id="KZT13227.1"/>
    </source>
</evidence>
<evidence type="ECO:0000256" key="1">
    <source>
        <dbReference type="SAM" id="MobiDB-lite"/>
    </source>
</evidence>
<dbReference type="OrthoDB" id="205993at2759"/>
<organism evidence="2 3">
    <name type="scientific">Laetiporus sulphureus 93-53</name>
    <dbReference type="NCBI Taxonomy" id="1314785"/>
    <lineage>
        <taxon>Eukaryota</taxon>
        <taxon>Fungi</taxon>
        <taxon>Dikarya</taxon>
        <taxon>Basidiomycota</taxon>
        <taxon>Agaricomycotina</taxon>
        <taxon>Agaricomycetes</taxon>
        <taxon>Polyporales</taxon>
        <taxon>Laetiporus</taxon>
    </lineage>
</organism>
<dbReference type="EMBL" id="KV427605">
    <property type="protein sequence ID" value="KZT13227.1"/>
    <property type="molecule type" value="Genomic_DNA"/>
</dbReference>
<feature type="region of interest" description="Disordered" evidence="1">
    <location>
        <begin position="1"/>
        <end position="81"/>
    </location>
</feature>